<name>A0ABT3T962_9GAMM</name>
<comment type="caution">
    <text evidence="3">The sequence shown here is derived from an EMBL/GenBank/DDBJ whole genome shotgun (WGS) entry which is preliminary data.</text>
</comment>
<evidence type="ECO:0000313" key="4">
    <source>
        <dbReference type="Proteomes" id="UP001143304"/>
    </source>
</evidence>
<organism evidence="3 4">
    <name type="scientific">Candidatus Marimicrobium litorale</name>
    <dbReference type="NCBI Taxonomy" id="2518991"/>
    <lineage>
        <taxon>Bacteria</taxon>
        <taxon>Pseudomonadati</taxon>
        <taxon>Pseudomonadota</taxon>
        <taxon>Gammaproteobacteria</taxon>
        <taxon>Cellvibrionales</taxon>
        <taxon>Halieaceae</taxon>
        <taxon>Marimicrobium</taxon>
    </lineage>
</organism>
<dbReference type="InterPro" id="IPR000639">
    <property type="entry name" value="Epox_hydrolase-like"/>
</dbReference>
<reference evidence="3" key="1">
    <citation type="submission" date="2019-02" db="EMBL/GenBank/DDBJ databases">
        <authorList>
            <person name="Li S.-H."/>
        </authorList>
    </citation>
    <scope>NUCLEOTIDE SEQUENCE</scope>
    <source>
        <strain evidence="3">IMCC11814</strain>
    </source>
</reference>
<dbReference type="Proteomes" id="UP001143304">
    <property type="component" value="Unassembled WGS sequence"/>
</dbReference>
<protein>
    <submittedName>
        <fullName evidence="3">Alpha/beta hydrolase</fullName>
    </submittedName>
</protein>
<dbReference type="InterPro" id="IPR029058">
    <property type="entry name" value="AB_hydrolase_fold"/>
</dbReference>
<evidence type="ECO:0000259" key="2">
    <source>
        <dbReference type="Pfam" id="PF00561"/>
    </source>
</evidence>
<dbReference type="PROSITE" id="PS51257">
    <property type="entry name" value="PROKAR_LIPOPROTEIN"/>
    <property type="match status" value="1"/>
</dbReference>
<dbReference type="SUPFAM" id="SSF53474">
    <property type="entry name" value="alpha/beta-Hydrolases"/>
    <property type="match status" value="1"/>
</dbReference>
<dbReference type="EMBL" id="SHNO01000001">
    <property type="protein sequence ID" value="MCX2978822.1"/>
    <property type="molecule type" value="Genomic_DNA"/>
</dbReference>
<dbReference type="PANTHER" id="PTHR43329">
    <property type="entry name" value="EPOXIDE HYDROLASE"/>
    <property type="match status" value="1"/>
</dbReference>
<keyword evidence="4" id="KW-1185">Reference proteome</keyword>
<dbReference type="PRINTS" id="PR00412">
    <property type="entry name" value="EPOXHYDRLASE"/>
</dbReference>
<accession>A0ABT3T962</accession>
<evidence type="ECO:0000256" key="1">
    <source>
        <dbReference type="ARBA" id="ARBA00022801"/>
    </source>
</evidence>
<dbReference type="Gene3D" id="3.40.50.1820">
    <property type="entry name" value="alpha/beta hydrolase"/>
    <property type="match status" value="1"/>
</dbReference>
<dbReference type="Pfam" id="PF00561">
    <property type="entry name" value="Abhydrolase_1"/>
    <property type="match status" value="1"/>
</dbReference>
<keyword evidence="1 3" id="KW-0378">Hydrolase</keyword>
<sequence length="323" mass="35191">MRRTLPVLVAVATFLTACSDTNDGDESGLAPALWGEIRQIEITVDELVFDAIAAGPATGEPVMLLHGFPSTSHQFEHQVRALGAAGYYAVAPDQRGYSPRARPATIEQYSVQYLVEDVIAMADQLGFERFHLVGHDWGANVTWAVGGNHPERLISLNPISVPHPLAFAQALLDNNSDQAQRSSYIEFFQTPNSQDLLLANDAQLLRAIYSGVDEEDIAVYLAALGTPDALSAALNWYRALTFGSSLVVSQIDLPTMFIWSDEDAALGPDGAMLTANFVDGPYEFEILEGVNHWVTDIAPEAVSRLLLKHINTYSERSDYPGGD</sequence>
<dbReference type="InterPro" id="IPR000073">
    <property type="entry name" value="AB_hydrolase_1"/>
</dbReference>
<feature type="domain" description="AB hydrolase-1" evidence="2">
    <location>
        <begin position="61"/>
        <end position="275"/>
    </location>
</feature>
<dbReference type="GO" id="GO:0016787">
    <property type="term" value="F:hydrolase activity"/>
    <property type="evidence" value="ECO:0007669"/>
    <property type="project" value="UniProtKB-KW"/>
</dbReference>
<proteinExistence type="predicted"/>
<gene>
    <name evidence="3" type="ORF">EYC82_15755</name>
</gene>
<evidence type="ECO:0000313" key="3">
    <source>
        <dbReference type="EMBL" id="MCX2978822.1"/>
    </source>
</evidence>